<feature type="region of interest" description="Disordered" evidence="1">
    <location>
        <begin position="33"/>
        <end position="66"/>
    </location>
</feature>
<sequence>MNHVWVKAVKTPVRASDCVLGMDRKRIASGSFLRDHTARRSRTTGRSPRVSEEAEFPRSFNRALTH</sequence>
<reference evidence="2" key="1">
    <citation type="submission" date="2018-12" db="EMBL/GenBank/DDBJ databases">
        <title>KPC-2-Encoding IncX3 Plasmid in Klebsiella pneumoniae belonging to CG258.</title>
        <authorList>
            <person name="Araujo B.F."/>
            <person name="Ferreira M.L."/>
            <person name="Cerdeira L.T."/>
            <person name="Campos P.A."/>
            <person name="Dias V.L."/>
            <person name="Goncalves I.R."/>
            <person name="Lincopan N."/>
            <person name="Gontijo-Filho P.P."/>
            <person name="Ribas R.M."/>
        </authorList>
    </citation>
    <scope>NUCLEOTIDE SEQUENCE</scope>
    <source>
        <strain evidence="2">B11</strain>
        <plasmid evidence="2">pKPB11</plasmid>
    </source>
</reference>
<geneLocation type="plasmid" evidence="2">
    <name>pKPB11</name>
</geneLocation>
<dbReference type="AlphaFoldDB" id="A0A411KVP1"/>
<gene>
    <name evidence="2" type="ORF">pKPB11_024</name>
</gene>
<evidence type="ECO:0000313" key="2">
    <source>
        <dbReference type="EMBL" id="QBC88533.1"/>
    </source>
</evidence>
<evidence type="ECO:0000256" key="1">
    <source>
        <dbReference type="SAM" id="MobiDB-lite"/>
    </source>
</evidence>
<dbReference type="EMBL" id="MK264769">
    <property type="protein sequence ID" value="QBC88533.1"/>
    <property type="molecule type" value="Genomic_DNA"/>
</dbReference>
<organism evidence="2">
    <name type="scientific">Klebsiella pneumoniae</name>
    <dbReference type="NCBI Taxonomy" id="573"/>
    <lineage>
        <taxon>Bacteria</taxon>
        <taxon>Pseudomonadati</taxon>
        <taxon>Pseudomonadota</taxon>
        <taxon>Gammaproteobacteria</taxon>
        <taxon>Enterobacterales</taxon>
        <taxon>Enterobacteriaceae</taxon>
        <taxon>Klebsiella/Raoultella group</taxon>
        <taxon>Klebsiella</taxon>
        <taxon>Klebsiella pneumoniae complex</taxon>
    </lineage>
</organism>
<accession>A0A411KVP1</accession>
<keyword evidence="2" id="KW-0614">Plasmid</keyword>
<protein>
    <submittedName>
        <fullName evidence="2">Uncharacterized protein</fullName>
    </submittedName>
</protein>
<name>A0A411KVP1_KLEPN</name>
<proteinExistence type="predicted"/>